<dbReference type="EMBL" id="KV441398">
    <property type="protein sequence ID" value="OAF57911.1"/>
    <property type="molecule type" value="Genomic_DNA"/>
</dbReference>
<dbReference type="Gene3D" id="1.20.58.340">
    <property type="entry name" value="Magnesium transport protein CorA, transmembrane region"/>
    <property type="match status" value="1"/>
</dbReference>
<dbReference type="Proteomes" id="UP000077154">
    <property type="component" value="Unassembled WGS sequence"/>
</dbReference>
<evidence type="ECO:0000313" key="2">
    <source>
        <dbReference type="EMBL" id="OAF57911.1"/>
    </source>
</evidence>
<reference evidence="2" key="1">
    <citation type="submission" date="2016-03" db="EMBL/GenBank/DDBJ databases">
        <title>Updated assembly of Pseudogymnoascus destructans, the fungus causing white-nose syndrome of bats.</title>
        <authorList>
            <person name="Palmer J.M."/>
            <person name="Drees K.P."/>
            <person name="Foster J.T."/>
            <person name="Lindner D.L."/>
        </authorList>
    </citation>
    <scope>NUCLEOTIDE SEQUENCE [LARGE SCALE GENOMIC DNA]</scope>
    <source>
        <strain evidence="2">20631-21</strain>
    </source>
</reference>
<dbReference type="VEuPathDB" id="FungiDB:GMDG_00346"/>
<dbReference type="eggNOG" id="ENOG502SS3N">
    <property type="taxonomic scope" value="Eukaryota"/>
</dbReference>
<dbReference type="RefSeq" id="XP_024323197.1">
    <property type="nucleotide sequence ID" value="XM_024468830.1"/>
</dbReference>
<protein>
    <submittedName>
        <fullName evidence="2">Uncharacterized protein</fullName>
    </submittedName>
</protein>
<dbReference type="OrthoDB" id="2830640at2759"/>
<sequence>MVESAQLLHALFPHPVQYDVVAFLYAVVTSDIVNCCYCFIGKAVYLANTRQGKMDDYMFREYVSQSKPVAEETSYLEIFSYSDPTLNTVKEEPLPANELENFLHQQGVFQPPILPVGVTRVAGLRMILQQNASHPETFSPQYISLKQRAYVSMVETMRLPYRGIESTSAVGPFFWAAFDQDEERPHLQILFRKSDVRKKGLTRGWELMLSHDMRGGMTMGYCKGTSSSDIVACVRHLKACALQIGHPMLLPTIIFSHDMSSKTDMKQREARDWLRKLEHAVSMRQEIDDKESYVDQDGLVDFDLINRHLVECHSQVLWKRPKAYMQILESFDEAMELFKSSAESGERWQGELKKLDASMLSRHEFYRKKLQGIDSYAYTTLQRLAIQRSALYNIIAQRESKLNFQMAGEQRKLAHASKRDSGAQKTIALLGALFLPGAFLASMFSMSFFNFQNGVVDVKPEAPIVSESFWIYWVVTVPLTLLIVGLWHYWERRKEMRYQEEDLLLEKGVESMEIQIQAQMRRRTMSKVGTWDTKAS</sequence>
<feature type="transmembrane region" description="Helical" evidence="1">
    <location>
        <begin position="427"/>
        <end position="449"/>
    </location>
</feature>
<name>A0A177A9F8_9PEZI</name>
<keyword evidence="1" id="KW-1133">Transmembrane helix</keyword>
<proteinExistence type="predicted"/>
<dbReference type="AlphaFoldDB" id="A0A177A9F8"/>
<keyword evidence="1" id="KW-0812">Transmembrane</keyword>
<evidence type="ECO:0000256" key="1">
    <source>
        <dbReference type="SAM" id="Phobius"/>
    </source>
</evidence>
<accession>A0A177A9F8</accession>
<gene>
    <name evidence="2" type="ORF">VC83_05206</name>
</gene>
<dbReference type="GeneID" id="36288273"/>
<feature type="transmembrane region" description="Helical" evidence="1">
    <location>
        <begin position="469"/>
        <end position="490"/>
    </location>
</feature>
<organism evidence="2">
    <name type="scientific">Pseudogymnoascus destructans</name>
    <dbReference type="NCBI Taxonomy" id="655981"/>
    <lineage>
        <taxon>Eukaryota</taxon>
        <taxon>Fungi</taxon>
        <taxon>Dikarya</taxon>
        <taxon>Ascomycota</taxon>
        <taxon>Pezizomycotina</taxon>
        <taxon>Leotiomycetes</taxon>
        <taxon>Thelebolales</taxon>
        <taxon>Thelebolaceae</taxon>
        <taxon>Pseudogymnoascus</taxon>
    </lineage>
</organism>
<keyword evidence="1" id="KW-0472">Membrane</keyword>
<feature type="transmembrane region" description="Helical" evidence="1">
    <location>
        <begin position="20"/>
        <end position="40"/>
    </location>
</feature>